<dbReference type="Proteomes" id="UP000595140">
    <property type="component" value="Unassembled WGS sequence"/>
</dbReference>
<sequence length="157" mass="17236">MAPLGADLLEPKRIRHMHRVMMRVVAFSTPVTSEPQKAASPLYTASNPKKTDAVLQTGDKAVTLGGVVRETIIETNSLEYKAYLARFTRLAKECTKPKLINLGELSGRSKKESATCEKVLINHNTDEKDAYANSRDASQDSNAEMGEDFVLGPNILT</sequence>
<evidence type="ECO:0000313" key="2">
    <source>
        <dbReference type="Proteomes" id="UP000595140"/>
    </source>
</evidence>
<organism evidence="1 2">
    <name type="scientific">Cuscuta campestris</name>
    <dbReference type="NCBI Taxonomy" id="132261"/>
    <lineage>
        <taxon>Eukaryota</taxon>
        <taxon>Viridiplantae</taxon>
        <taxon>Streptophyta</taxon>
        <taxon>Embryophyta</taxon>
        <taxon>Tracheophyta</taxon>
        <taxon>Spermatophyta</taxon>
        <taxon>Magnoliopsida</taxon>
        <taxon>eudicotyledons</taxon>
        <taxon>Gunneridae</taxon>
        <taxon>Pentapetalae</taxon>
        <taxon>asterids</taxon>
        <taxon>lamiids</taxon>
        <taxon>Solanales</taxon>
        <taxon>Convolvulaceae</taxon>
        <taxon>Cuscuteae</taxon>
        <taxon>Cuscuta</taxon>
        <taxon>Cuscuta subgen. Grammica</taxon>
        <taxon>Cuscuta sect. Cleistogrammica</taxon>
    </lineage>
</organism>
<proteinExistence type="predicted"/>
<protein>
    <submittedName>
        <fullName evidence="1">Uncharacterized protein</fullName>
    </submittedName>
</protein>
<keyword evidence="2" id="KW-1185">Reference proteome</keyword>
<evidence type="ECO:0000313" key="1">
    <source>
        <dbReference type="EMBL" id="VFQ79122.1"/>
    </source>
</evidence>
<accession>A0A484LRG0</accession>
<gene>
    <name evidence="1" type="ORF">CCAM_LOCUS20898</name>
</gene>
<dbReference type="AlphaFoldDB" id="A0A484LRG0"/>
<reference evidence="1 2" key="1">
    <citation type="submission" date="2018-04" db="EMBL/GenBank/DDBJ databases">
        <authorList>
            <person name="Vogel A."/>
        </authorList>
    </citation>
    <scope>NUCLEOTIDE SEQUENCE [LARGE SCALE GENOMIC DNA]</scope>
</reference>
<name>A0A484LRG0_9ASTE</name>
<dbReference type="EMBL" id="OOIL02001901">
    <property type="protein sequence ID" value="VFQ79122.1"/>
    <property type="molecule type" value="Genomic_DNA"/>
</dbReference>